<dbReference type="AlphaFoldDB" id="A0A2G9ZAK8"/>
<evidence type="ECO:0000313" key="3">
    <source>
        <dbReference type="EMBL" id="PIP30164.1"/>
    </source>
</evidence>
<dbReference type="Pfam" id="PF05016">
    <property type="entry name" value="ParE_toxin"/>
    <property type="match status" value="1"/>
</dbReference>
<proteinExistence type="inferred from homology"/>
<reference evidence="3 4" key="1">
    <citation type="submission" date="2017-09" db="EMBL/GenBank/DDBJ databases">
        <title>Depth-based differentiation of microbial function through sediment-hosted aquifers and enrichment of novel symbionts in the deep terrestrial subsurface.</title>
        <authorList>
            <person name="Probst A.J."/>
            <person name="Ladd B."/>
            <person name="Jarett J.K."/>
            <person name="Geller-Mcgrath D.E."/>
            <person name="Sieber C.M."/>
            <person name="Emerson J.B."/>
            <person name="Anantharaman K."/>
            <person name="Thomas B.C."/>
            <person name="Malmstrom R."/>
            <person name="Stieglmeier M."/>
            <person name="Klingl A."/>
            <person name="Woyke T."/>
            <person name="Ryan C.M."/>
            <person name="Banfield J.F."/>
        </authorList>
    </citation>
    <scope>NUCLEOTIDE SEQUENCE [LARGE SCALE GENOMIC DNA]</scope>
    <source>
        <strain evidence="3">CG23_combo_of_CG06-09_8_20_14_all_54_14</strain>
    </source>
</reference>
<gene>
    <name evidence="3" type="ORF">COX26_00105</name>
</gene>
<dbReference type="SUPFAM" id="SSF143011">
    <property type="entry name" value="RelE-like"/>
    <property type="match status" value="1"/>
</dbReference>
<keyword evidence="2" id="KW-1277">Toxin-antitoxin system</keyword>
<dbReference type="Gene3D" id="3.30.2310.20">
    <property type="entry name" value="RelE-like"/>
    <property type="match status" value="1"/>
</dbReference>
<sequence length="83" mass="10079">MEYYLKPSAIRNLKKLPRSVQRRIFEKLDFYTRSENPLRFAEFLGDKGLGDFRFRIGDYRAIFDIKHNKIIILKIGHRKDIYK</sequence>
<evidence type="ECO:0000256" key="1">
    <source>
        <dbReference type="ARBA" id="ARBA00006226"/>
    </source>
</evidence>
<comment type="similarity">
    <text evidence="1">Belongs to the RelE toxin family.</text>
</comment>
<evidence type="ECO:0000256" key="2">
    <source>
        <dbReference type="ARBA" id="ARBA00022649"/>
    </source>
</evidence>
<dbReference type="PANTHER" id="PTHR35601:SF1">
    <property type="entry name" value="TOXIN RELE"/>
    <property type="match status" value="1"/>
</dbReference>
<accession>A0A2G9ZAK8</accession>
<dbReference type="PANTHER" id="PTHR35601">
    <property type="entry name" value="TOXIN RELE"/>
    <property type="match status" value="1"/>
</dbReference>
<dbReference type="EMBL" id="PCRZ01000002">
    <property type="protein sequence ID" value="PIP30164.1"/>
    <property type="molecule type" value="Genomic_DNA"/>
</dbReference>
<evidence type="ECO:0008006" key="5">
    <source>
        <dbReference type="Google" id="ProtNLM"/>
    </source>
</evidence>
<dbReference type="InterPro" id="IPR035093">
    <property type="entry name" value="RelE/ParE_toxin_dom_sf"/>
</dbReference>
<organism evidence="3 4">
    <name type="scientific">Candidatus Jorgensenbacteria bacterium CG23_combo_of_CG06-09_8_20_14_all_54_14</name>
    <dbReference type="NCBI Taxonomy" id="1974595"/>
    <lineage>
        <taxon>Bacteria</taxon>
        <taxon>Candidatus Joergenseniibacteriota</taxon>
    </lineage>
</organism>
<evidence type="ECO:0000313" key="4">
    <source>
        <dbReference type="Proteomes" id="UP000228812"/>
    </source>
</evidence>
<comment type="caution">
    <text evidence="3">The sequence shown here is derived from an EMBL/GenBank/DDBJ whole genome shotgun (WGS) entry which is preliminary data.</text>
</comment>
<name>A0A2G9ZAK8_9BACT</name>
<protein>
    <recommendedName>
        <fullName evidence="5">Type II toxin-antitoxin system mRNA interferase toxin, RelE/StbE family</fullName>
    </recommendedName>
</protein>
<dbReference type="InterPro" id="IPR007712">
    <property type="entry name" value="RelE/ParE_toxin"/>
</dbReference>
<dbReference type="Proteomes" id="UP000228812">
    <property type="component" value="Unassembled WGS sequence"/>
</dbReference>